<dbReference type="Gene3D" id="3.40.50.620">
    <property type="entry name" value="HUPs"/>
    <property type="match status" value="1"/>
</dbReference>
<dbReference type="PANTHER" id="PTHR45794:SF1">
    <property type="entry name" value="LEUCINE--TRNA LIGASE, CYTOPLASMIC"/>
    <property type="match status" value="1"/>
</dbReference>
<reference evidence="2 3" key="1">
    <citation type="journal article" date="2018" name="Mol. Plant">
        <title>The genome of Artemisia annua provides insight into the evolution of Asteraceae family and artemisinin biosynthesis.</title>
        <authorList>
            <person name="Shen Q."/>
            <person name="Zhang L."/>
            <person name="Liao Z."/>
            <person name="Wang S."/>
            <person name="Yan T."/>
            <person name="Shi P."/>
            <person name="Liu M."/>
            <person name="Fu X."/>
            <person name="Pan Q."/>
            <person name="Wang Y."/>
            <person name="Lv Z."/>
            <person name="Lu X."/>
            <person name="Zhang F."/>
            <person name="Jiang W."/>
            <person name="Ma Y."/>
            <person name="Chen M."/>
            <person name="Hao X."/>
            <person name="Li L."/>
            <person name="Tang Y."/>
            <person name="Lv G."/>
            <person name="Zhou Y."/>
            <person name="Sun X."/>
            <person name="Brodelius P.E."/>
            <person name="Rose J.K.C."/>
            <person name="Tang K."/>
        </authorList>
    </citation>
    <scope>NUCLEOTIDE SEQUENCE [LARGE SCALE GENOMIC DNA]</scope>
    <source>
        <strain evidence="3">cv. Huhao1</strain>
        <tissue evidence="2">Leaf</tissue>
    </source>
</reference>
<dbReference type="GO" id="GO:0006508">
    <property type="term" value="P:proteolysis"/>
    <property type="evidence" value="ECO:0007669"/>
    <property type="project" value="InterPro"/>
</dbReference>
<dbReference type="InterPro" id="IPR004493">
    <property type="entry name" value="Leu-tRNA-synth_Ia_arc/euk"/>
</dbReference>
<evidence type="ECO:0000313" key="2">
    <source>
        <dbReference type="EMBL" id="PWA48288.1"/>
    </source>
</evidence>
<comment type="caution">
    <text evidence="2">The sequence shown here is derived from an EMBL/GenBank/DDBJ whole genome shotgun (WGS) entry which is preliminary data.</text>
</comment>
<organism evidence="2 3">
    <name type="scientific">Artemisia annua</name>
    <name type="common">Sweet wormwood</name>
    <dbReference type="NCBI Taxonomy" id="35608"/>
    <lineage>
        <taxon>Eukaryota</taxon>
        <taxon>Viridiplantae</taxon>
        <taxon>Streptophyta</taxon>
        <taxon>Embryophyta</taxon>
        <taxon>Tracheophyta</taxon>
        <taxon>Spermatophyta</taxon>
        <taxon>Magnoliopsida</taxon>
        <taxon>eudicotyledons</taxon>
        <taxon>Gunneridae</taxon>
        <taxon>Pentapetalae</taxon>
        <taxon>asterids</taxon>
        <taxon>campanulids</taxon>
        <taxon>Asterales</taxon>
        <taxon>Asteraceae</taxon>
        <taxon>Asteroideae</taxon>
        <taxon>Anthemideae</taxon>
        <taxon>Artemisiinae</taxon>
        <taxon>Artemisia</taxon>
    </lineage>
</organism>
<dbReference type="EMBL" id="PKPP01009423">
    <property type="protein sequence ID" value="PWA48288.1"/>
    <property type="molecule type" value="Genomic_DNA"/>
</dbReference>
<dbReference type="OrthoDB" id="1737404at2759"/>
<keyword evidence="3" id="KW-1185">Reference proteome</keyword>
<dbReference type="GO" id="GO:0004176">
    <property type="term" value="F:ATP-dependent peptidase activity"/>
    <property type="evidence" value="ECO:0007669"/>
    <property type="project" value="InterPro"/>
</dbReference>
<accession>A0A2U1LH14</accession>
<dbReference type="STRING" id="35608.A0A2U1LH14"/>
<dbReference type="SUPFAM" id="SSF140990">
    <property type="entry name" value="FtsH protease domain-like"/>
    <property type="match status" value="1"/>
</dbReference>
<dbReference type="GO" id="GO:0004823">
    <property type="term" value="F:leucine-tRNA ligase activity"/>
    <property type="evidence" value="ECO:0007669"/>
    <property type="project" value="InterPro"/>
</dbReference>
<dbReference type="InterPro" id="IPR037219">
    <property type="entry name" value="Peptidase_M41-like"/>
</dbReference>
<name>A0A2U1LH14_ARTAN</name>
<evidence type="ECO:0000313" key="3">
    <source>
        <dbReference type="Proteomes" id="UP000245207"/>
    </source>
</evidence>
<dbReference type="PANTHER" id="PTHR45794">
    <property type="entry name" value="LEUCYL-TRNA SYNTHETASE"/>
    <property type="match status" value="1"/>
</dbReference>
<dbReference type="GO" id="GO:0006429">
    <property type="term" value="P:leucyl-tRNA aminoacylation"/>
    <property type="evidence" value="ECO:0007669"/>
    <property type="project" value="InterPro"/>
</dbReference>
<sequence>MGHIRISGVGLYLLSENWLTDDVLVTDSELNLCLGLQVLKRLGWCSKCDGMRFLRSFMKNITFRKKHWPRGFRCNDHIMLNSEKMSKSTRNFRTLKQAIEEFSADDVRRIAREMVISPRNSILGFATLTNRVGLANRANNTDGELIKYRYDPHVVPADMTVEVLELFTRELTRYIEETEELAMKGLMANRHILDLISNELLEKSRITGLYIEETEELAMKGLMANRHILDLISSELLEKSRITGLEVKEKVARLSPVMFEDFVKPFQINAEEEGPLPHNNRLRYQPLDVYPAPLHIF</sequence>
<protein>
    <submittedName>
        <fullName evidence="2">AAA+ ATPase domain-containing protein</fullName>
    </submittedName>
</protein>
<dbReference type="AlphaFoldDB" id="A0A2U1LH14"/>
<dbReference type="GO" id="GO:0004222">
    <property type="term" value="F:metalloendopeptidase activity"/>
    <property type="evidence" value="ECO:0007669"/>
    <property type="project" value="InterPro"/>
</dbReference>
<proteinExistence type="inferred from homology"/>
<evidence type="ECO:0000256" key="1">
    <source>
        <dbReference type="ARBA" id="ARBA00005594"/>
    </source>
</evidence>
<dbReference type="SUPFAM" id="SSF52374">
    <property type="entry name" value="Nucleotidylyl transferase"/>
    <property type="match status" value="1"/>
</dbReference>
<dbReference type="InterPro" id="IPR014729">
    <property type="entry name" value="Rossmann-like_a/b/a_fold"/>
</dbReference>
<dbReference type="GO" id="GO:0005524">
    <property type="term" value="F:ATP binding"/>
    <property type="evidence" value="ECO:0007669"/>
    <property type="project" value="InterPro"/>
</dbReference>
<gene>
    <name evidence="2" type="ORF">CTI12_AA492410</name>
</gene>
<dbReference type="Proteomes" id="UP000245207">
    <property type="component" value="Unassembled WGS sequence"/>
</dbReference>
<comment type="similarity">
    <text evidence="1">Belongs to the class-I aminoacyl-tRNA synthetase family.</text>
</comment>